<accession>A0A5B7ISH4</accession>
<comment type="caution">
    <text evidence="1">The sequence shown here is derived from an EMBL/GenBank/DDBJ whole genome shotgun (WGS) entry which is preliminary data.</text>
</comment>
<protein>
    <submittedName>
        <fullName evidence="1">Uncharacterized protein</fullName>
    </submittedName>
</protein>
<evidence type="ECO:0000313" key="1">
    <source>
        <dbReference type="EMBL" id="MPC84397.1"/>
    </source>
</evidence>
<organism evidence="1 2">
    <name type="scientific">Portunus trituberculatus</name>
    <name type="common">Swimming crab</name>
    <name type="synonym">Neptunus trituberculatus</name>
    <dbReference type="NCBI Taxonomy" id="210409"/>
    <lineage>
        <taxon>Eukaryota</taxon>
        <taxon>Metazoa</taxon>
        <taxon>Ecdysozoa</taxon>
        <taxon>Arthropoda</taxon>
        <taxon>Crustacea</taxon>
        <taxon>Multicrustacea</taxon>
        <taxon>Malacostraca</taxon>
        <taxon>Eumalacostraca</taxon>
        <taxon>Eucarida</taxon>
        <taxon>Decapoda</taxon>
        <taxon>Pleocyemata</taxon>
        <taxon>Brachyura</taxon>
        <taxon>Eubrachyura</taxon>
        <taxon>Portunoidea</taxon>
        <taxon>Portunidae</taxon>
        <taxon>Portuninae</taxon>
        <taxon>Portunus</taxon>
    </lineage>
</organism>
<sequence length="84" mass="9772">MEDQRCVLCFLRSDRRTYWSRDTLSQSLIMLLREAHHGWQISAGSSPWPGRKTQVLLRGGRDRRGEINERAQLGLKDFLNRSTG</sequence>
<gene>
    <name evidence="1" type="ORF">E2C01_079135</name>
</gene>
<keyword evidence="2" id="KW-1185">Reference proteome</keyword>
<reference evidence="1 2" key="1">
    <citation type="submission" date="2019-05" db="EMBL/GenBank/DDBJ databases">
        <title>Another draft genome of Portunus trituberculatus and its Hox gene families provides insights of decapod evolution.</title>
        <authorList>
            <person name="Jeong J.-H."/>
            <person name="Song I."/>
            <person name="Kim S."/>
            <person name="Choi T."/>
            <person name="Kim D."/>
            <person name="Ryu S."/>
            <person name="Kim W."/>
        </authorList>
    </citation>
    <scope>NUCLEOTIDE SEQUENCE [LARGE SCALE GENOMIC DNA]</scope>
    <source>
        <tissue evidence="1">Muscle</tissue>
    </source>
</reference>
<dbReference type="EMBL" id="VSRR010065374">
    <property type="protein sequence ID" value="MPC84397.1"/>
    <property type="molecule type" value="Genomic_DNA"/>
</dbReference>
<proteinExistence type="predicted"/>
<name>A0A5B7ISH4_PORTR</name>
<dbReference type="AlphaFoldDB" id="A0A5B7ISH4"/>
<evidence type="ECO:0000313" key="2">
    <source>
        <dbReference type="Proteomes" id="UP000324222"/>
    </source>
</evidence>
<dbReference type="Proteomes" id="UP000324222">
    <property type="component" value="Unassembled WGS sequence"/>
</dbReference>